<feature type="non-terminal residue" evidence="2">
    <location>
        <position position="148"/>
    </location>
</feature>
<dbReference type="Proteomes" id="UP000626109">
    <property type="component" value="Unassembled WGS sequence"/>
</dbReference>
<proteinExistence type="predicted"/>
<comment type="caution">
    <text evidence="2">The sequence shown here is derived from an EMBL/GenBank/DDBJ whole genome shotgun (WGS) entry which is preliminary data.</text>
</comment>
<evidence type="ECO:0000313" key="2">
    <source>
        <dbReference type="EMBL" id="CAE8685040.1"/>
    </source>
</evidence>
<organism evidence="2 3">
    <name type="scientific">Polarella glacialis</name>
    <name type="common">Dinoflagellate</name>
    <dbReference type="NCBI Taxonomy" id="89957"/>
    <lineage>
        <taxon>Eukaryota</taxon>
        <taxon>Sar</taxon>
        <taxon>Alveolata</taxon>
        <taxon>Dinophyceae</taxon>
        <taxon>Suessiales</taxon>
        <taxon>Suessiaceae</taxon>
        <taxon>Polarella</taxon>
    </lineage>
</organism>
<feature type="compositionally biased region" description="Basic and acidic residues" evidence="1">
    <location>
        <begin position="41"/>
        <end position="58"/>
    </location>
</feature>
<gene>
    <name evidence="2" type="ORF">PGLA2088_LOCUS24263</name>
</gene>
<dbReference type="AlphaFoldDB" id="A0A813JU21"/>
<protein>
    <submittedName>
        <fullName evidence="2">Uncharacterized protein</fullName>
    </submittedName>
</protein>
<sequence length="148" mass="15977">AERSVERAQEPQPVAKVREDEENDAARANKPLALADISAEPQDKKEDTTKEDVKDADPIKALPVGGTPQRLSLRDAVTAVKAANAGRRRSLAEQFGYGVAPKNRDSNVLVQEARTDSKKSMVSGFIGVKAGDTDLLQRLAAKRIAEQS</sequence>
<accession>A0A813JU21</accession>
<evidence type="ECO:0000256" key="1">
    <source>
        <dbReference type="SAM" id="MobiDB-lite"/>
    </source>
</evidence>
<reference evidence="2" key="1">
    <citation type="submission" date="2021-02" db="EMBL/GenBank/DDBJ databases">
        <authorList>
            <person name="Dougan E. K."/>
            <person name="Rhodes N."/>
            <person name="Thang M."/>
            <person name="Chan C."/>
        </authorList>
    </citation>
    <scope>NUCLEOTIDE SEQUENCE</scope>
</reference>
<dbReference type="EMBL" id="CAJNNW010026405">
    <property type="protein sequence ID" value="CAE8685040.1"/>
    <property type="molecule type" value="Genomic_DNA"/>
</dbReference>
<feature type="region of interest" description="Disordered" evidence="1">
    <location>
        <begin position="1"/>
        <end position="67"/>
    </location>
</feature>
<name>A0A813JU21_POLGL</name>
<evidence type="ECO:0000313" key="3">
    <source>
        <dbReference type="Proteomes" id="UP000626109"/>
    </source>
</evidence>
<feature type="compositionally biased region" description="Basic and acidic residues" evidence="1">
    <location>
        <begin position="16"/>
        <end position="27"/>
    </location>
</feature>